<dbReference type="SUPFAM" id="SSF52540">
    <property type="entry name" value="P-loop containing nucleoside triphosphate hydrolases"/>
    <property type="match status" value="1"/>
</dbReference>
<evidence type="ECO:0000313" key="1">
    <source>
        <dbReference type="EMBL" id="MDJ1483414.1"/>
    </source>
</evidence>
<organism evidence="1 2">
    <name type="scientific">Xanthocytophaga flava</name>
    <dbReference type="NCBI Taxonomy" id="3048013"/>
    <lineage>
        <taxon>Bacteria</taxon>
        <taxon>Pseudomonadati</taxon>
        <taxon>Bacteroidota</taxon>
        <taxon>Cytophagia</taxon>
        <taxon>Cytophagales</taxon>
        <taxon>Rhodocytophagaceae</taxon>
        <taxon>Xanthocytophaga</taxon>
    </lineage>
</organism>
<sequence length="375" mass="42607">MLFKEIPGLAGIKKTLIQSVQTGHIHHAQLFFGNEGSANLALAWAYATYVNCEDKQPDDACGVCPACRKIGKLAHPDLHQIFPVAATKKVTKDPLSENFLPDWRLFLAGNPYASLTDWLNYIGTENRQPQISAEESRQIIQRLSLKPYEADYKVLFMWLPEMLNITSANALLKILEEPPPKTLFLLVCQDPARLLTTIISRTQMVRVRSFTDQEISQVLTAKLQVEPQRAGQIAHLADGNLNEAIRLSNEVKNDQHELFRDWMRLCFQLEKRLTDIVKNADKLAAMPREAQKNVLQYGINMVRESLVYTYNEPQLIRLEGEEMTFVQGFAKVITPERAERLFGYFNDAILHLERNASPRIVFLDTSLQVASGIKS</sequence>
<dbReference type="PANTHER" id="PTHR11669:SF8">
    <property type="entry name" value="DNA POLYMERASE III SUBUNIT DELTA"/>
    <property type="match status" value="1"/>
</dbReference>
<gene>
    <name evidence="1" type="ORF">QNI16_23140</name>
</gene>
<dbReference type="AlphaFoldDB" id="A0AAE3QV81"/>
<dbReference type="InterPro" id="IPR050238">
    <property type="entry name" value="DNA_Rep/Repair_Clamp_Loader"/>
</dbReference>
<evidence type="ECO:0000313" key="2">
    <source>
        <dbReference type="Proteomes" id="UP001241110"/>
    </source>
</evidence>
<dbReference type="GO" id="GO:0006261">
    <property type="term" value="P:DNA-templated DNA replication"/>
    <property type="evidence" value="ECO:0007669"/>
    <property type="project" value="TreeGrafter"/>
</dbReference>
<dbReference type="PANTHER" id="PTHR11669">
    <property type="entry name" value="REPLICATION FACTOR C / DNA POLYMERASE III GAMMA-TAU SUBUNIT"/>
    <property type="match status" value="1"/>
</dbReference>
<proteinExistence type="predicted"/>
<dbReference type="EMBL" id="JASJOS010000011">
    <property type="protein sequence ID" value="MDJ1483414.1"/>
    <property type="molecule type" value="Genomic_DNA"/>
</dbReference>
<dbReference type="InterPro" id="IPR027417">
    <property type="entry name" value="P-loop_NTPase"/>
</dbReference>
<dbReference type="Proteomes" id="UP001241110">
    <property type="component" value="Unassembled WGS sequence"/>
</dbReference>
<reference evidence="1" key="1">
    <citation type="submission" date="2023-05" db="EMBL/GenBank/DDBJ databases">
        <authorList>
            <person name="Zhang X."/>
        </authorList>
    </citation>
    <scope>NUCLEOTIDE SEQUENCE</scope>
    <source>
        <strain evidence="1">YF14B1</strain>
    </source>
</reference>
<comment type="caution">
    <text evidence="1">The sequence shown here is derived from an EMBL/GenBank/DDBJ whole genome shotgun (WGS) entry which is preliminary data.</text>
</comment>
<protein>
    <submittedName>
        <fullName evidence="1">DNA polymerase III subunit delta</fullName>
    </submittedName>
</protein>
<dbReference type="Gene3D" id="3.40.50.300">
    <property type="entry name" value="P-loop containing nucleotide triphosphate hydrolases"/>
    <property type="match status" value="1"/>
</dbReference>
<dbReference type="Pfam" id="PF13177">
    <property type="entry name" value="DNA_pol3_delta2"/>
    <property type="match status" value="1"/>
</dbReference>
<accession>A0AAE3QV81</accession>
<dbReference type="RefSeq" id="WP_313983216.1">
    <property type="nucleotide sequence ID" value="NZ_JASJOS010000011.1"/>
</dbReference>
<name>A0AAE3QV81_9BACT</name>